<dbReference type="PROSITE" id="PS51257">
    <property type="entry name" value="PROKAR_LIPOPROTEIN"/>
    <property type="match status" value="1"/>
</dbReference>
<accession>A0A0N7HY75</accession>
<dbReference type="InterPro" id="IPR032185">
    <property type="entry name" value="DUF5017"/>
</dbReference>
<dbReference type="Proteomes" id="UP000057981">
    <property type="component" value="Chromosome"/>
</dbReference>
<dbReference type="RefSeq" id="WP_054725286.1">
    <property type="nucleotide sequence ID" value="NZ_CP012898.1"/>
</dbReference>
<proteinExistence type="predicted"/>
<dbReference type="AlphaFoldDB" id="A0A0N7HY75"/>
<evidence type="ECO:0000256" key="1">
    <source>
        <dbReference type="SAM" id="SignalP"/>
    </source>
</evidence>
<name>A0A0N7HY75_9FLAO</name>
<keyword evidence="1" id="KW-0732">Signal</keyword>
<feature type="signal peptide" evidence="1">
    <location>
        <begin position="1"/>
        <end position="20"/>
    </location>
</feature>
<dbReference type="KEGG" id="ahz:APS56_04645"/>
<evidence type="ECO:0000259" key="2">
    <source>
        <dbReference type="Pfam" id="PF16409"/>
    </source>
</evidence>
<dbReference type="Pfam" id="PF16409">
    <property type="entry name" value="DUF5017"/>
    <property type="match status" value="1"/>
</dbReference>
<reference evidence="3 4" key="1">
    <citation type="submission" date="2015-10" db="EMBL/GenBank/DDBJ databases">
        <authorList>
            <person name="Gilbert D.G."/>
        </authorList>
    </citation>
    <scope>NUCLEOTIDE SEQUENCE [LARGE SCALE GENOMIC DNA]</scope>
    <source>
        <strain evidence="4">HZ-22</strain>
    </source>
</reference>
<feature type="chain" id="PRO_5006012766" description="DUF5017 domain-containing protein" evidence="1">
    <location>
        <begin position="21"/>
        <end position="310"/>
    </location>
</feature>
<feature type="domain" description="DUF5017" evidence="2">
    <location>
        <begin position="20"/>
        <end position="205"/>
    </location>
</feature>
<dbReference type="OrthoDB" id="1082472at2"/>
<evidence type="ECO:0000313" key="3">
    <source>
        <dbReference type="EMBL" id="ALJ04470.1"/>
    </source>
</evidence>
<dbReference type="STRING" id="1736674.APS56_04645"/>
<protein>
    <recommendedName>
        <fullName evidence="2">DUF5017 domain-containing protein</fullName>
    </recommendedName>
</protein>
<gene>
    <name evidence="3" type="ORF">APS56_04645</name>
</gene>
<keyword evidence="4" id="KW-1185">Reference proteome</keyword>
<organism evidence="3 4">
    <name type="scientific">Pseudalgibacter alginicilyticus</name>
    <dbReference type="NCBI Taxonomy" id="1736674"/>
    <lineage>
        <taxon>Bacteria</taxon>
        <taxon>Pseudomonadati</taxon>
        <taxon>Bacteroidota</taxon>
        <taxon>Flavobacteriia</taxon>
        <taxon>Flavobacteriales</taxon>
        <taxon>Flavobacteriaceae</taxon>
        <taxon>Pseudalgibacter</taxon>
    </lineage>
</organism>
<evidence type="ECO:0000313" key="4">
    <source>
        <dbReference type="Proteomes" id="UP000057981"/>
    </source>
</evidence>
<dbReference type="EMBL" id="CP012898">
    <property type="protein sequence ID" value="ALJ04470.1"/>
    <property type="molecule type" value="Genomic_DNA"/>
</dbReference>
<sequence>MKKTVYILTMLLLVTFVFQSCEDLEAVDTPNFEVSFDSTAKVGEPILFSVSNAPNFLNFYSGEFGHEYKNRDRTKAEGSFSLSFDTSRHYQDGTSRTDGAWQLLFSSDYSGSGTAEDVQAATWTDISDRFVFATDRSYNLTNSGVVDITDLSTDKPLYFALRVYAEGKTSEGNRQGIFDFYSFDLKLALDETRTLDIASLQSPGWVAVNVEGTNSNTSYDNWIDQSTKFRMHGGIAEYTNDDWLITKPVNLSGSVSPDKGIALKTYSEKLETFEYIYTEAGTYTITFVGNNETIYGQKDSVQEFTITVTD</sequence>